<dbReference type="AlphaFoldDB" id="A0A0B0IIG3"/>
<evidence type="ECO:0000313" key="4">
    <source>
        <dbReference type="EMBL" id="KHF40677.1"/>
    </source>
</evidence>
<evidence type="ECO:0000259" key="3">
    <source>
        <dbReference type="Pfam" id="PF13115"/>
    </source>
</evidence>
<organism evidence="4 5">
    <name type="scientific">Halalkalibacter okhensis</name>
    <dbReference type="NCBI Taxonomy" id="333138"/>
    <lineage>
        <taxon>Bacteria</taxon>
        <taxon>Bacillati</taxon>
        <taxon>Bacillota</taxon>
        <taxon>Bacilli</taxon>
        <taxon>Bacillales</taxon>
        <taxon>Bacillaceae</taxon>
        <taxon>Halalkalibacter</taxon>
    </lineage>
</organism>
<dbReference type="EMBL" id="JRJU01000007">
    <property type="protein sequence ID" value="KHF40677.1"/>
    <property type="molecule type" value="Genomic_DNA"/>
</dbReference>
<accession>A0A0B0IIG3</accession>
<keyword evidence="2" id="KW-0732">Signal</keyword>
<dbReference type="OrthoDB" id="2679563at2"/>
<dbReference type="PROSITE" id="PS51257">
    <property type="entry name" value="PROKAR_LIPOPROTEIN"/>
    <property type="match status" value="1"/>
</dbReference>
<reference evidence="4 5" key="1">
    <citation type="submission" date="2014-09" db="EMBL/GenBank/DDBJ databases">
        <title>Genome sequencing and annotation of Bacillus Okhensis strain Kh10-101T.</title>
        <authorList>
            <person name="Prakash J.S."/>
        </authorList>
    </citation>
    <scope>NUCLEOTIDE SEQUENCE [LARGE SCALE GENOMIC DNA]</scope>
    <source>
        <strain evidence="5">Kh10-101T</strain>
    </source>
</reference>
<gene>
    <name evidence="4" type="ORF">LQ50_07700</name>
</gene>
<feature type="region of interest" description="Disordered" evidence="1">
    <location>
        <begin position="132"/>
        <end position="155"/>
    </location>
</feature>
<keyword evidence="5" id="KW-1185">Reference proteome</keyword>
<evidence type="ECO:0000313" key="5">
    <source>
        <dbReference type="Proteomes" id="UP000030832"/>
    </source>
</evidence>
<dbReference type="STRING" id="333138.LQ50_07700"/>
<feature type="domain" description="YtkA-like" evidence="3">
    <location>
        <begin position="35"/>
        <end position="116"/>
    </location>
</feature>
<dbReference type="InterPro" id="IPR032693">
    <property type="entry name" value="YtkA-like_dom"/>
</dbReference>
<proteinExistence type="predicted"/>
<sequence>MKKIIEATALVVLLSMLSACGQAEEEQGSVEVDELTAIEVELEFPEFAEVGEVVTFNSSVTQGDDLVEDANEVIYEIWLEGQKEDSKMIEADVQNGHIYSLDHTFEEMGLYHVQTHVTARGMHRMPTGQIQIGDDNGDTEDHSHEQEHEDHHDHHHYDVDIETEVKDDTLVVHIVVEGQKYEQGNVTLEMWQEDEDVRKWLDLSEIGDGVYELDDLEGLSGQYSVIVHIQDDELHEHVHAELTF</sequence>
<dbReference type="Pfam" id="PF13115">
    <property type="entry name" value="YtkA"/>
    <property type="match status" value="1"/>
</dbReference>
<feature type="signal peptide" evidence="2">
    <location>
        <begin position="1"/>
        <end position="23"/>
    </location>
</feature>
<dbReference type="RefSeq" id="WP_034627628.1">
    <property type="nucleotide sequence ID" value="NZ_JRJU01000007.1"/>
</dbReference>
<feature type="compositionally biased region" description="Basic and acidic residues" evidence="1">
    <location>
        <begin position="139"/>
        <end position="155"/>
    </location>
</feature>
<evidence type="ECO:0000256" key="1">
    <source>
        <dbReference type="SAM" id="MobiDB-lite"/>
    </source>
</evidence>
<evidence type="ECO:0000256" key="2">
    <source>
        <dbReference type="SAM" id="SignalP"/>
    </source>
</evidence>
<feature type="chain" id="PRO_5002057783" description="YtkA-like domain-containing protein" evidence="2">
    <location>
        <begin position="24"/>
        <end position="244"/>
    </location>
</feature>
<dbReference type="eggNOG" id="ENOG502ZCA8">
    <property type="taxonomic scope" value="Bacteria"/>
</dbReference>
<comment type="caution">
    <text evidence="4">The sequence shown here is derived from an EMBL/GenBank/DDBJ whole genome shotgun (WGS) entry which is preliminary data.</text>
</comment>
<dbReference type="Proteomes" id="UP000030832">
    <property type="component" value="Unassembled WGS sequence"/>
</dbReference>
<protein>
    <recommendedName>
        <fullName evidence="3">YtkA-like domain-containing protein</fullName>
    </recommendedName>
</protein>
<name>A0A0B0IIG3_9BACI</name>